<evidence type="ECO:0008006" key="6">
    <source>
        <dbReference type="Google" id="ProtNLM"/>
    </source>
</evidence>
<dbReference type="EMBL" id="SEUK01000054">
    <property type="protein sequence ID" value="KAA1157341.1"/>
    <property type="molecule type" value="Genomic_DNA"/>
</dbReference>
<reference evidence="4 5" key="1">
    <citation type="submission" date="2019-01" db="EMBL/GenBank/DDBJ databases">
        <title>Genome sequences of marine Pseudoalteromonas species.</title>
        <authorList>
            <person name="Boraston A.B."/>
            <person name="Hehemann J.-H."/>
            <person name="Vickers C.J."/>
            <person name="Salama-Alber O."/>
            <person name="Abe K."/>
            <person name="Hettle A.J."/>
        </authorList>
    </citation>
    <scope>NUCLEOTIDE SEQUENCE [LARGE SCALE GENOMIC DNA]</scope>
    <source>
        <strain evidence="2 5">PS42</strain>
        <strain evidence="3 4">PS47</strain>
    </source>
</reference>
<accession>A0A833ELF4</accession>
<dbReference type="EMBL" id="SEUJ01000044">
    <property type="protein sequence ID" value="KAA1165460.1"/>
    <property type="molecule type" value="Genomic_DNA"/>
</dbReference>
<evidence type="ECO:0000313" key="3">
    <source>
        <dbReference type="EMBL" id="KAA1165460.1"/>
    </source>
</evidence>
<dbReference type="RefSeq" id="WP_149604980.1">
    <property type="nucleotide sequence ID" value="NZ_SEUJ01000044.1"/>
</dbReference>
<sequence length="153" mass="17643">MKLSRILLLTFLFSFQSNAEGFDAKAFFESSINNTKAKAHEFVNLYLTKKQFKKPHELLCSDIAEKTSLSSLEAAYEQLNKFADLSKFKNPEIIDANVQLHETEPYGLVNYVVVLKDKDNQKLTGSVTFRAKDICIWGWRFQPMITKSFDFDN</sequence>
<comment type="caution">
    <text evidence="2">The sequence shown here is derived from an EMBL/GenBank/DDBJ whole genome shotgun (WGS) entry which is preliminary data.</text>
</comment>
<dbReference type="Proteomes" id="UP000324162">
    <property type="component" value="Unassembled WGS sequence"/>
</dbReference>
<feature type="chain" id="PRO_5044442118" description="DUF3887 domain-containing protein" evidence="1">
    <location>
        <begin position="20"/>
        <end position="153"/>
    </location>
</feature>
<protein>
    <recommendedName>
        <fullName evidence="6">DUF3887 domain-containing protein</fullName>
    </recommendedName>
</protein>
<evidence type="ECO:0000313" key="4">
    <source>
        <dbReference type="Proteomes" id="UP000322915"/>
    </source>
</evidence>
<organism evidence="2 5">
    <name type="scientific">Pseudoalteromonas fuliginea</name>
    <dbReference type="NCBI Taxonomy" id="1872678"/>
    <lineage>
        <taxon>Bacteria</taxon>
        <taxon>Pseudomonadati</taxon>
        <taxon>Pseudomonadota</taxon>
        <taxon>Gammaproteobacteria</taxon>
        <taxon>Alteromonadales</taxon>
        <taxon>Pseudoalteromonadaceae</taxon>
        <taxon>Pseudoalteromonas</taxon>
    </lineage>
</organism>
<proteinExistence type="predicted"/>
<keyword evidence="4" id="KW-1185">Reference proteome</keyword>
<name>A0A833ELF4_9GAMM</name>
<dbReference type="AlphaFoldDB" id="A0A833ELF4"/>
<gene>
    <name evidence="2" type="ORF">EU508_16535</name>
    <name evidence="3" type="ORF">EU509_01305</name>
</gene>
<evidence type="ECO:0000256" key="1">
    <source>
        <dbReference type="SAM" id="SignalP"/>
    </source>
</evidence>
<evidence type="ECO:0000313" key="5">
    <source>
        <dbReference type="Proteomes" id="UP000324162"/>
    </source>
</evidence>
<dbReference type="Proteomes" id="UP000322915">
    <property type="component" value="Unassembled WGS sequence"/>
</dbReference>
<feature type="signal peptide" evidence="1">
    <location>
        <begin position="1"/>
        <end position="19"/>
    </location>
</feature>
<keyword evidence="1" id="KW-0732">Signal</keyword>
<evidence type="ECO:0000313" key="2">
    <source>
        <dbReference type="EMBL" id="KAA1157341.1"/>
    </source>
</evidence>